<protein>
    <submittedName>
        <fullName evidence="2">Uncharacterized protein</fullName>
    </submittedName>
</protein>
<dbReference type="AlphaFoldDB" id="A0A8K0H7K2"/>
<gene>
    <name evidence="2" type="ORF">FNV43_RR12340</name>
</gene>
<dbReference type="InterPro" id="IPR002737">
    <property type="entry name" value="MEMO1_fam"/>
</dbReference>
<evidence type="ECO:0000313" key="2">
    <source>
        <dbReference type="EMBL" id="KAF3447160.1"/>
    </source>
</evidence>
<name>A0A8K0H7K2_9ROSA</name>
<dbReference type="EMBL" id="VOIH02000005">
    <property type="protein sequence ID" value="KAF3447160.1"/>
    <property type="molecule type" value="Genomic_DNA"/>
</dbReference>
<dbReference type="PANTHER" id="PTHR11060:SF0">
    <property type="entry name" value="PROTEIN MEMO1"/>
    <property type="match status" value="1"/>
</dbReference>
<comment type="similarity">
    <text evidence="1">Belongs to the MEMO1 family.</text>
</comment>
<dbReference type="CDD" id="cd07361">
    <property type="entry name" value="MEMO_like"/>
    <property type="match status" value="1"/>
</dbReference>
<accession>A0A8K0H7K2</accession>
<dbReference type="Proteomes" id="UP000796880">
    <property type="component" value="Unassembled WGS sequence"/>
</dbReference>
<dbReference type="Gene3D" id="3.40.830.10">
    <property type="entry name" value="LigB-like"/>
    <property type="match status" value="1"/>
</dbReference>
<reference evidence="2" key="1">
    <citation type="submission" date="2020-03" db="EMBL/GenBank/DDBJ databases">
        <title>A high-quality chromosome-level genome assembly of a woody plant with both climbing and erect habits, Rhamnella rubrinervis.</title>
        <authorList>
            <person name="Lu Z."/>
            <person name="Yang Y."/>
            <person name="Zhu X."/>
            <person name="Sun Y."/>
        </authorList>
    </citation>
    <scope>NUCLEOTIDE SEQUENCE</scope>
    <source>
        <strain evidence="2">BYM</strain>
        <tissue evidence="2">Leaf</tissue>
    </source>
</reference>
<evidence type="ECO:0000313" key="3">
    <source>
        <dbReference type="Proteomes" id="UP000796880"/>
    </source>
</evidence>
<dbReference type="OrthoDB" id="417112at2759"/>
<dbReference type="Pfam" id="PF01875">
    <property type="entry name" value="Memo"/>
    <property type="match status" value="1"/>
</dbReference>
<sequence>MMLPVEKIKEALEGRLRASGLTKSPDVRGVIAPSRVFLLGPSHHHYTPKWALSTASVYKTPIGDLPVDLEVIEELKGTGKFEMMDIRVDEAQRSMEMHLLYLAKVFEGHPVKVVPIFVGALNAEATYRQLLAKYVDDPNNFFSVLSDFCHGGACDYTSHKFYAHFFLWQLFLNMLVNLDASLAFLINLILSSFDTQIPGQNQPAQSTSVATIHNAQGVICPHANNYGPTTIIGYDASITCTNFNPGTNFNPENN</sequence>
<evidence type="ECO:0000256" key="1">
    <source>
        <dbReference type="ARBA" id="ARBA00006315"/>
    </source>
</evidence>
<dbReference type="NCBIfam" id="TIGR04336">
    <property type="entry name" value="AmmeMemoSam_B"/>
    <property type="match status" value="1"/>
</dbReference>
<dbReference type="PANTHER" id="PTHR11060">
    <property type="entry name" value="PROTEIN MEMO1"/>
    <property type="match status" value="1"/>
</dbReference>
<comment type="caution">
    <text evidence="2">The sequence shown here is derived from an EMBL/GenBank/DDBJ whole genome shotgun (WGS) entry which is preliminary data.</text>
</comment>
<keyword evidence="3" id="KW-1185">Reference proteome</keyword>
<organism evidence="2 3">
    <name type="scientific">Rhamnella rubrinervis</name>
    <dbReference type="NCBI Taxonomy" id="2594499"/>
    <lineage>
        <taxon>Eukaryota</taxon>
        <taxon>Viridiplantae</taxon>
        <taxon>Streptophyta</taxon>
        <taxon>Embryophyta</taxon>
        <taxon>Tracheophyta</taxon>
        <taxon>Spermatophyta</taxon>
        <taxon>Magnoliopsida</taxon>
        <taxon>eudicotyledons</taxon>
        <taxon>Gunneridae</taxon>
        <taxon>Pentapetalae</taxon>
        <taxon>rosids</taxon>
        <taxon>fabids</taxon>
        <taxon>Rosales</taxon>
        <taxon>Rhamnaceae</taxon>
        <taxon>rhamnoid group</taxon>
        <taxon>Rhamneae</taxon>
        <taxon>Rhamnella</taxon>
    </lineage>
</organism>
<proteinExistence type="inferred from homology"/>